<evidence type="ECO:0000256" key="11">
    <source>
        <dbReference type="ARBA" id="ARBA00023224"/>
    </source>
</evidence>
<comment type="subcellular location">
    <subcellularLocation>
        <location evidence="1">Membrane</location>
        <topology evidence="1">Multi-pass membrane protein</topology>
    </subcellularLocation>
</comment>
<evidence type="ECO:0000256" key="4">
    <source>
        <dbReference type="ARBA" id="ARBA00022692"/>
    </source>
</evidence>
<dbReference type="FunFam" id="1.20.1070.10:FF:000219">
    <property type="entry name" value="Opsin 5-like 2"/>
    <property type="match status" value="1"/>
</dbReference>
<dbReference type="PROSITE" id="PS00238">
    <property type="entry name" value="OPSIN"/>
    <property type="match status" value="1"/>
</dbReference>
<accession>A0A6P8F2M4</accession>
<keyword evidence="7" id="KW-0157">Chromophore</keyword>
<dbReference type="SUPFAM" id="SSF81321">
    <property type="entry name" value="Family A G protein-coupled receptor-like"/>
    <property type="match status" value="1"/>
</dbReference>
<feature type="transmembrane region" description="Helical" evidence="12">
    <location>
        <begin position="96"/>
        <end position="118"/>
    </location>
</feature>
<evidence type="ECO:0000256" key="9">
    <source>
        <dbReference type="ARBA" id="ARBA00023136"/>
    </source>
</evidence>
<evidence type="ECO:0000313" key="15">
    <source>
        <dbReference type="RefSeq" id="XP_031419034.2"/>
    </source>
</evidence>
<protein>
    <submittedName>
        <fullName evidence="15">Opsin-5-like</fullName>
    </submittedName>
</protein>
<evidence type="ECO:0000256" key="2">
    <source>
        <dbReference type="ARBA" id="ARBA00022543"/>
    </source>
</evidence>
<evidence type="ECO:0000256" key="6">
    <source>
        <dbReference type="ARBA" id="ARBA00022989"/>
    </source>
</evidence>
<feature type="transmembrane region" description="Helical" evidence="12">
    <location>
        <begin position="25"/>
        <end position="47"/>
    </location>
</feature>
<dbReference type="GO" id="GO:0016020">
    <property type="term" value="C:membrane"/>
    <property type="evidence" value="ECO:0007669"/>
    <property type="project" value="UniProtKB-SubCell"/>
</dbReference>
<keyword evidence="5" id="KW-0681">Retinal protein</keyword>
<keyword evidence="8" id="KW-0297">G-protein coupled receptor</keyword>
<name>A0A6P8F2M4_CLUHA</name>
<keyword evidence="11" id="KW-0807">Transducer</keyword>
<feature type="transmembrane region" description="Helical" evidence="12">
    <location>
        <begin position="139"/>
        <end position="159"/>
    </location>
</feature>
<gene>
    <name evidence="15" type="primary">LOC105898509</name>
</gene>
<keyword evidence="10" id="KW-0675">Receptor</keyword>
<evidence type="ECO:0000256" key="5">
    <source>
        <dbReference type="ARBA" id="ARBA00022925"/>
    </source>
</evidence>
<evidence type="ECO:0000313" key="14">
    <source>
        <dbReference type="Proteomes" id="UP000515152"/>
    </source>
</evidence>
<evidence type="ECO:0000256" key="7">
    <source>
        <dbReference type="ARBA" id="ARBA00022991"/>
    </source>
</evidence>
<feature type="transmembrane region" description="Helical" evidence="12">
    <location>
        <begin position="187"/>
        <end position="214"/>
    </location>
</feature>
<evidence type="ECO:0000256" key="10">
    <source>
        <dbReference type="ARBA" id="ARBA00023170"/>
    </source>
</evidence>
<dbReference type="PROSITE" id="PS50262">
    <property type="entry name" value="G_PROTEIN_RECEP_F1_2"/>
    <property type="match status" value="1"/>
</dbReference>
<evidence type="ECO:0000256" key="8">
    <source>
        <dbReference type="ARBA" id="ARBA00023040"/>
    </source>
</evidence>
<dbReference type="Proteomes" id="UP000515152">
    <property type="component" value="Chromosome 25"/>
</dbReference>
<dbReference type="GO" id="GO:0009881">
    <property type="term" value="F:photoreceptor activity"/>
    <property type="evidence" value="ECO:0007669"/>
    <property type="project" value="UniProtKB-KW"/>
</dbReference>
<dbReference type="GeneID" id="105898509"/>
<dbReference type="InterPro" id="IPR050125">
    <property type="entry name" value="GPCR_opsins"/>
</dbReference>
<dbReference type="RefSeq" id="XP_031419034.2">
    <property type="nucleotide sequence ID" value="XM_031563174.2"/>
</dbReference>
<feature type="domain" description="G-protein coupled receptors family 1 profile" evidence="13">
    <location>
        <begin position="38"/>
        <end position="294"/>
    </location>
</feature>
<dbReference type="InterPro" id="IPR000276">
    <property type="entry name" value="GPCR_Rhodpsn"/>
</dbReference>
<dbReference type="KEGG" id="char:105898509"/>
<dbReference type="GO" id="GO:0007602">
    <property type="term" value="P:phototransduction"/>
    <property type="evidence" value="ECO:0007669"/>
    <property type="project" value="UniProtKB-KW"/>
</dbReference>
<keyword evidence="3" id="KW-0716">Sensory transduction</keyword>
<evidence type="ECO:0000256" key="1">
    <source>
        <dbReference type="ARBA" id="ARBA00004141"/>
    </source>
</evidence>
<dbReference type="AlphaFoldDB" id="A0A6P8F2M4"/>
<feature type="transmembrane region" description="Helical" evidence="12">
    <location>
        <begin position="59"/>
        <end position="84"/>
    </location>
</feature>
<organism evidence="14 15">
    <name type="scientific">Clupea harengus</name>
    <name type="common">Atlantic herring</name>
    <dbReference type="NCBI Taxonomy" id="7950"/>
    <lineage>
        <taxon>Eukaryota</taxon>
        <taxon>Metazoa</taxon>
        <taxon>Chordata</taxon>
        <taxon>Craniata</taxon>
        <taxon>Vertebrata</taxon>
        <taxon>Euteleostomi</taxon>
        <taxon>Actinopterygii</taxon>
        <taxon>Neopterygii</taxon>
        <taxon>Teleostei</taxon>
        <taxon>Clupei</taxon>
        <taxon>Clupeiformes</taxon>
        <taxon>Clupeoidei</taxon>
        <taxon>Clupeidae</taxon>
        <taxon>Clupea</taxon>
    </lineage>
</organism>
<dbReference type="CDD" id="cd15074">
    <property type="entry name" value="7tmA_Opsin5_neuropsin"/>
    <property type="match status" value="1"/>
</dbReference>
<keyword evidence="14" id="KW-1185">Reference proteome</keyword>
<keyword evidence="9 12" id="KW-0472">Membrane</keyword>
<feature type="transmembrane region" description="Helical" evidence="12">
    <location>
        <begin position="234"/>
        <end position="254"/>
    </location>
</feature>
<dbReference type="InterPro" id="IPR027430">
    <property type="entry name" value="Retinal_BS"/>
</dbReference>
<sequence length="452" mass="50085">MQLGVLEDEVLFQSTIPEAADISMAIVYAIFGVCSVFGNSMLLYVSYKKKHLLKPAEFFIINLAISDLGLTLSLYPMAIISSIFHRWLFGKTACLIYAFCGLLFGICSLTTLTLLSMVCFMKVCYPLYGNRFRPIHGRLLVVCAWLYALVFAGSPLAHWGEYGPEPYGTACCIDVRLSNLQAGARSYTLTLFIACYLLPCSIIVASYTSILVTVRTTKKAMDRHVPKKTRMSNIQAIIVKLSVAVCIGFFTAWSPYAVVSMWAAFGRLESIPPLAFAMPAMFAKSSTIYNPLVYMLLRPNFRKVMCRDLGALRRACLRACICSSHPPGPGPSKSGPSMGIMPLSKSHDILIHTSVHTELTQPRGPKGRACGCSDTYECFRNYPRACCAHLKPKAACVQCLSQDKVAPVTCDLEMQTKRLHCGRVVPRERTEDIDHLEFNLKTVPGHVKVAWP</sequence>
<dbReference type="PANTHER" id="PTHR24240">
    <property type="entry name" value="OPSIN"/>
    <property type="match status" value="1"/>
</dbReference>
<dbReference type="Pfam" id="PF00001">
    <property type="entry name" value="7tm_1"/>
    <property type="match status" value="1"/>
</dbReference>
<dbReference type="InterPro" id="IPR017452">
    <property type="entry name" value="GPCR_Rhodpsn_7TM"/>
</dbReference>
<evidence type="ECO:0000256" key="3">
    <source>
        <dbReference type="ARBA" id="ARBA00022606"/>
    </source>
</evidence>
<reference evidence="15" key="1">
    <citation type="submission" date="2025-08" db="UniProtKB">
        <authorList>
            <consortium name="RefSeq"/>
        </authorList>
    </citation>
    <scope>IDENTIFICATION</scope>
</reference>
<feature type="transmembrane region" description="Helical" evidence="12">
    <location>
        <begin position="274"/>
        <end position="297"/>
    </location>
</feature>
<dbReference type="OrthoDB" id="2101615at2759"/>
<dbReference type="GO" id="GO:0004930">
    <property type="term" value="F:G protein-coupled receptor activity"/>
    <property type="evidence" value="ECO:0007669"/>
    <property type="project" value="UniProtKB-KW"/>
</dbReference>
<evidence type="ECO:0000256" key="12">
    <source>
        <dbReference type="SAM" id="Phobius"/>
    </source>
</evidence>
<evidence type="ECO:0000259" key="13">
    <source>
        <dbReference type="PROSITE" id="PS50262"/>
    </source>
</evidence>
<keyword evidence="4 12" id="KW-0812">Transmembrane</keyword>
<proteinExistence type="predicted"/>
<keyword evidence="2" id="KW-0600">Photoreceptor protein</keyword>
<keyword evidence="6 12" id="KW-1133">Transmembrane helix</keyword>